<organism evidence="1 2">
    <name type="scientific">Acorus calamus</name>
    <name type="common">Sweet flag</name>
    <dbReference type="NCBI Taxonomy" id="4465"/>
    <lineage>
        <taxon>Eukaryota</taxon>
        <taxon>Viridiplantae</taxon>
        <taxon>Streptophyta</taxon>
        <taxon>Embryophyta</taxon>
        <taxon>Tracheophyta</taxon>
        <taxon>Spermatophyta</taxon>
        <taxon>Magnoliopsida</taxon>
        <taxon>Liliopsida</taxon>
        <taxon>Acoraceae</taxon>
        <taxon>Acorus</taxon>
    </lineage>
</organism>
<dbReference type="Proteomes" id="UP001180020">
    <property type="component" value="Unassembled WGS sequence"/>
</dbReference>
<protein>
    <submittedName>
        <fullName evidence="1">Uncharacterized protein</fullName>
    </submittedName>
</protein>
<accession>A0AAV9EJC8</accession>
<dbReference type="EMBL" id="JAUJYO010000006">
    <property type="protein sequence ID" value="KAK1313633.1"/>
    <property type="molecule type" value="Genomic_DNA"/>
</dbReference>
<gene>
    <name evidence="1" type="ORF">QJS10_CPA06g01074</name>
</gene>
<evidence type="ECO:0000313" key="1">
    <source>
        <dbReference type="EMBL" id="KAK1313633.1"/>
    </source>
</evidence>
<dbReference type="AlphaFoldDB" id="A0AAV9EJC8"/>
<evidence type="ECO:0000313" key="2">
    <source>
        <dbReference type="Proteomes" id="UP001180020"/>
    </source>
</evidence>
<keyword evidence="2" id="KW-1185">Reference proteome</keyword>
<sequence length="57" mass="6742">MIGWGKIYEFWRPMKFPEISVTEGCMCGYLNFQKTQLQKTAFVYIIFNHSMGQILLC</sequence>
<reference evidence="1" key="1">
    <citation type="journal article" date="2023" name="Nat. Commun.">
        <title>Diploid and tetraploid genomes of Acorus and the evolution of monocots.</title>
        <authorList>
            <person name="Ma L."/>
            <person name="Liu K.W."/>
            <person name="Li Z."/>
            <person name="Hsiao Y.Y."/>
            <person name="Qi Y."/>
            <person name="Fu T."/>
            <person name="Tang G.D."/>
            <person name="Zhang D."/>
            <person name="Sun W.H."/>
            <person name="Liu D.K."/>
            <person name="Li Y."/>
            <person name="Chen G.Z."/>
            <person name="Liu X.D."/>
            <person name="Liao X.Y."/>
            <person name="Jiang Y.T."/>
            <person name="Yu X."/>
            <person name="Hao Y."/>
            <person name="Huang J."/>
            <person name="Zhao X.W."/>
            <person name="Ke S."/>
            <person name="Chen Y.Y."/>
            <person name="Wu W.L."/>
            <person name="Hsu J.L."/>
            <person name="Lin Y.F."/>
            <person name="Huang M.D."/>
            <person name="Li C.Y."/>
            <person name="Huang L."/>
            <person name="Wang Z.W."/>
            <person name="Zhao X."/>
            <person name="Zhong W.Y."/>
            <person name="Peng D.H."/>
            <person name="Ahmad S."/>
            <person name="Lan S."/>
            <person name="Zhang J.S."/>
            <person name="Tsai W.C."/>
            <person name="Van de Peer Y."/>
            <person name="Liu Z.J."/>
        </authorList>
    </citation>
    <scope>NUCLEOTIDE SEQUENCE</scope>
    <source>
        <strain evidence="1">CP</strain>
    </source>
</reference>
<proteinExistence type="predicted"/>
<comment type="caution">
    <text evidence="1">The sequence shown here is derived from an EMBL/GenBank/DDBJ whole genome shotgun (WGS) entry which is preliminary data.</text>
</comment>
<reference evidence="1" key="2">
    <citation type="submission" date="2023-06" db="EMBL/GenBank/DDBJ databases">
        <authorList>
            <person name="Ma L."/>
            <person name="Liu K.-W."/>
            <person name="Li Z."/>
            <person name="Hsiao Y.-Y."/>
            <person name="Qi Y."/>
            <person name="Fu T."/>
            <person name="Tang G."/>
            <person name="Zhang D."/>
            <person name="Sun W.-H."/>
            <person name="Liu D.-K."/>
            <person name="Li Y."/>
            <person name="Chen G.-Z."/>
            <person name="Liu X.-D."/>
            <person name="Liao X.-Y."/>
            <person name="Jiang Y.-T."/>
            <person name="Yu X."/>
            <person name="Hao Y."/>
            <person name="Huang J."/>
            <person name="Zhao X.-W."/>
            <person name="Ke S."/>
            <person name="Chen Y.-Y."/>
            <person name="Wu W.-L."/>
            <person name="Hsu J.-L."/>
            <person name="Lin Y.-F."/>
            <person name="Huang M.-D."/>
            <person name="Li C.-Y."/>
            <person name="Huang L."/>
            <person name="Wang Z.-W."/>
            <person name="Zhao X."/>
            <person name="Zhong W.-Y."/>
            <person name="Peng D.-H."/>
            <person name="Ahmad S."/>
            <person name="Lan S."/>
            <person name="Zhang J.-S."/>
            <person name="Tsai W.-C."/>
            <person name="Van De Peer Y."/>
            <person name="Liu Z.-J."/>
        </authorList>
    </citation>
    <scope>NUCLEOTIDE SEQUENCE</scope>
    <source>
        <strain evidence="1">CP</strain>
        <tissue evidence="1">Leaves</tissue>
    </source>
</reference>
<name>A0AAV9EJC8_ACOCL</name>